<keyword evidence="7" id="KW-1185">Reference proteome</keyword>
<dbReference type="InterPro" id="IPR036390">
    <property type="entry name" value="WH_DNA-bd_sf"/>
</dbReference>
<dbReference type="InterPro" id="IPR050950">
    <property type="entry name" value="HTH-type_LysR_regulators"/>
</dbReference>
<evidence type="ECO:0000313" key="6">
    <source>
        <dbReference type="EMBL" id="SAK55123.1"/>
    </source>
</evidence>
<evidence type="ECO:0000256" key="4">
    <source>
        <dbReference type="ARBA" id="ARBA00023163"/>
    </source>
</evidence>
<dbReference type="RefSeq" id="WP_061167405.1">
    <property type="nucleotide sequence ID" value="NZ_FCOA02000005.1"/>
</dbReference>
<keyword evidence="3" id="KW-0238">DNA-binding</keyword>
<evidence type="ECO:0000256" key="3">
    <source>
        <dbReference type="ARBA" id="ARBA00023125"/>
    </source>
</evidence>
<evidence type="ECO:0000256" key="1">
    <source>
        <dbReference type="ARBA" id="ARBA00009437"/>
    </source>
</evidence>
<comment type="similarity">
    <text evidence="1">Belongs to the LysR transcriptional regulatory family.</text>
</comment>
<evidence type="ECO:0000313" key="7">
    <source>
        <dbReference type="Proteomes" id="UP000054851"/>
    </source>
</evidence>
<dbReference type="AlphaFoldDB" id="A0A158ABG6"/>
<protein>
    <submittedName>
        <fullName evidence="6">LysR substrate binding domain protein</fullName>
    </submittedName>
</protein>
<dbReference type="InterPro" id="IPR005119">
    <property type="entry name" value="LysR_subst-bd"/>
</dbReference>
<dbReference type="GO" id="GO:0003700">
    <property type="term" value="F:DNA-binding transcription factor activity"/>
    <property type="evidence" value="ECO:0007669"/>
    <property type="project" value="InterPro"/>
</dbReference>
<proteinExistence type="inferred from homology"/>
<name>A0A158ABG6_9BURK</name>
<accession>A0A158ABG6</accession>
<evidence type="ECO:0000256" key="2">
    <source>
        <dbReference type="ARBA" id="ARBA00023015"/>
    </source>
</evidence>
<dbReference type="GO" id="GO:0005829">
    <property type="term" value="C:cytosol"/>
    <property type="evidence" value="ECO:0007669"/>
    <property type="project" value="TreeGrafter"/>
</dbReference>
<dbReference type="Proteomes" id="UP000054851">
    <property type="component" value="Unassembled WGS sequence"/>
</dbReference>
<keyword evidence="2" id="KW-0805">Transcription regulation</keyword>
<organism evidence="6 7">
    <name type="scientific">Caballeronia hypogeia</name>
    <dbReference type="NCBI Taxonomy" id="1777140"/>
    <lineage>
        <taxon>Bacteria</taxon>
        <taxon>Pseudomonadati</taxon>
        <taxon>Pseudomonadota</taxon>
        <taxon>Betaproteobacteria</taxon>
        <taxon>Burkholderiales</taxon>
        <taxon>Burkholderiaceae</taxon>
        <taxon>Caballeronia</taxon>
    </lineage>
</organism>
<gene>
    <name evidence="6" type="ORF">AWB79_02154</name>
</gene>
<dbReference type="FunFam" id="1.10.10.10:FF:000001">
    <property type="entry name" value="LysR family transcriptional regulator"/>
    <property type="match status" value="1"/>
</dbReference>
<sequence>MKPSLHGIGLRYFVEVARTGSLTDASATLHVATSAISRQIAKLEEELECQLFERLARGMVLTEGGRKLMAFASRSMLDGEHVANDIRGIALDKTGTVRVACTQGFAYSFMPAVIASFREGHPKVKFQLYVGSPNAVAQRVRDGESDIALSFSLRPASGVHIEYSEPALIHVLVRQDDVLAKRHHLALVDLAGREFLLPEQGTTLRELVEIAAELAGLHLDPILESNNSYSMYAFAKRTGALMFTAMLSVTGRFMEDGFVAIPLKDDVLARREFQIQTMSGRLLPPLVKNFCDHVIEQKDNINGAKANRPKRDG</sequence>
<dbReference type="PANTHER" id="PTHR30419:SF8">
    <property type="entry name" value="NITROGEN ASSIMILATION TRANSCRIPTIONAL ACTIVATOR-RELATED"/>
    <property type="match status" value="1"/>
</dbReference>
<keyword evidence="4" id="KW-0804">Transcription</keyword>
<dbReference type="PANTHER" id="PTHR30419">
    <property type="entry name" value="HTH-TYPE TRANSCRIPTIONAL REGULATOR YBHD"/>
    <property type="match status" value="1"/>
</dbReference>
<comment type="caution">
    <text evidence="6">The sequence shown here is derived from an EMBL/GenBank/DDBJ whole genome shotgun (WGS) entry which is preliminary data.</text>
</comment>
<dbReference type="InterPro" id="IPR000847">
    <property type="entry name" value="LysR_HTH_N"/>
</dbReference>
<dbReference type="Gene3D" id="1.10.10.10">
    <property type="entry name" value="Winged helix-like DNA-binding domain superfamily/Winged helix DNA-binding domain"/>
    <property type="match status" value="1"/>
</dbReference>
<dbReference type="EMBL" id="FCOA02000005">
    <property type="protein sequence ID" value="SAK55123.1"/>
    <property type="molecule type" value="Genomic_DNA"/>
</dbReference>
<evidence type="ECO:0000259" key="5">
    <source>
        <dbReference type="PROSITE" id="PS50931"/>
    </source>
</evidence>
<dbReference type="Gene3D" id="3.40.190.290">
    <property type="match status" value="1"/>
</dbReference>
<reference evidence="6" key="1">
    <citation type="submission" date="2016-01" db="EMBL/GenBank/DDBJ databases">
        <authorList>
            <person name="Peeters C."/>
        </authorList>
    </citation>
    <scope>NUCLEOTIDE SEQUENCE</scope>
    <source>
        <strain evidence="6">LMG 29322</strain>
    </source>
</reference>
<dbReference type="SUPFAM" id="SSF46785">
    <property type="entry name" value="Winged helix' DNA-binding domain"/>
    <property type="match status" value="1"/>
</dbReference>
<dbReference type="GO" id="GO:0003677">
    <property type="term" value="F:DNA binding"/>
    <property type="evidence" value="ECO:0007669"/>
    <property type="project" value="UniProtKB-KW"/>
</dbReference>
<dbReference type="Pfam" id="PF03466">
    <property type="entry name" value="LysR_substrate"/>
    <property type="match status" value="1"/>
</dbReference>
<dbReference type="PROSITE" id="PS50931">
    <property type="entry name" value="HTH_LYSR"/>
    <property type="match status" value="1"/>
</dbReference>
<feature type="domain" description="HTH lysR-type" evidence="5">
    <location>
        <begin position="1"/>
        <end position="62"/>
    </location>
</feature>
<dbReference type="OrthoDB" id="8839922at2"/>
<dbReference type="Pfam" id="PF00126">
    <property type="entry name" value="HTH_1"/>
    <property type="match status" value="1"/>
</dbReference>
<dbReference type="SUPFAM" id="SSF53850">
    <property type="entry name" value="Periplasmic binding protein-like II"/>
    <property type="match status" value="1"/>
</dbReference>
<dbReference type="InterPro" id="IPR036388">
    <property type="entry name" value="WH-like_DNA-bd_sf"/>
</dbReference>
<dbReference type="STRING" id="1777140.AWB79_02154"/>